<keyword evidence="1" id="KW-1133">Transmembrane helix</keyword>
<evidence type="ECO:0000313" key="3">
    <source>
        <dbReference type="EMBL" id="CAF3929894.1"/>
    </source>
</evidence>
<proteinExistence type="predicted"/>
<reference evidence="2" key="1">
    <citation type="submission" date="2021-02" db="EMBL/GenBank/DDBJ databases">
        <authorList>
            <person name="Nowell W R."/>
        </authorList>
    </citation>
    <scope>NUCLEOTIDE SEQUENCE</scope>
</reference>
<dbReference type="AlphaFoldDB" id="A0A814SNE1"/>
<evidence type="ECO:0000313" key="2">
    <source>
        <dbReference type="EMBL" id="CAF1149952.1"/>
    </source>
</evidence>
<evidence type="ECO:0000256" key="1">
    <source>
        <dbReference type="SAM" id="Phobius"/>
    </source>
</evidence>
<gene>
    <name evidence="3" type="ORF">OKA104_LOCUS25762</name>
    <name evidence="2" type="ORF">VCS650_LOCUS22753</name>
</gene>
<dbReference type="EMBL" id="CAJNON010000260">
    <property type="protein sequence ID" value="CAF1149952.1"/>
    <property type="molecule type" value="Genomic_DNA"/>
</dbReference>
<keyword evidence="1" id="KW-0812">Transmembrane</keyword>
<dbReference type="EMBL" id="CAJOAY010002190">
    <property type="protein sequence ID" value="CAF3929894.1"/>
    <property type="molecule type" value="Genomic_DNA"/>
</dbReference>
<accession>A0A814SNE1</accession>
<sequence>MIVTPVHPNSIKISLVQTGCCKSEFDSTYPQRLHGIISFEEFGESIQNINQQISSRKPRMFVMLICILLVIASIVLFVVGGILAKNSGTGGFPILIIIAMVVFIVAFLFLSIGFLVIRRRRTTKMRRAIANESIKYSRRSPKPCSWRLNTFRYVTGRYRGHRRVVVIYSYLQLMIDIANSVVPTNQNIPTQFNQVAPRPVSTFNQQNSIPPPYSGQPVGRFCSQCGTPRQNLTAKFCPTCGQAF</sequence>
<comment type="caution">
    <text evidence="2">The sequence shown here is derived from an EMBL/GenBank/DDBJ whole genome shotgun (WGS) entry which is preliminary data.</text>
</comment>
<name>A0A814SNE1_9BILA</name>
<dbReference type="Proteomes" id="UP000663881">
    <property type="component" value="Unassembled WGS sequence"/>
</dbReference>
<dbReference type="Proteomes" id="UP000663891">
    <property type="component" value="Unassembled WGS sequence"/>
</dbReference>
<feature type="transmembrane region" description="Helical" evidence="1">
    <location>
        <begin position="90"/>
        <end position="117"/>
    </location>
</feature>
<feature type="transmembrane region" description="Helical" evidence="1">
    <location>
        <begin position="61"/>
        <end position="84"/>
    </location>
</feature>
<protein>
    <recommendedName>
        <fullName evidence="5">Zinc-ribbon domain-containing protein</fullName>
    </recommendedName>
</protein>
<evidence type="ECO:0008006" key="5">
    <source>
        <dbReference type="Google" id="ProtNLM"/>
    </source>
</evidence>
<keyword evidence="1" id="KW-0472">Membrane</keyword>
<organism evidence="2 4">
    <name type="scientific">Adineta steineri</name>
    <dbReference type="NCBI Taxonomy" id="433720"/>
    <lineage>
        <taxon>Eukaryota</taxon>
        <taxon>Metazoa</taxon>
        <taxon>Spiralia</taxon>
        <taxon>Gnathifera</taxon>
        <taxon>Rotifera</taxon>
        <taxon>Eurotatoria</taxon>
        <taxon>Bdelloidea</taxon>
        <taxon>Adinetida</taxon>
        <taxon>Adinetidae</taxon>
        <taxon>Adineta</taxon>
    </lineage>
</organism>
<evidence type="ECO:0000313" key="4">
    <source>
        <dbReference type="Proteomes" id="UP000663891"/>
    </source>
</evidence>
<dbReference type="OrthoDB" id="10302641at2759"/>